<comment type="caution">
    <text evidence="3">The sequence shown here is derived from an EMBL/GenBank/DDBJ whole genome shotgun (WGS) entry which is preliminary data.</text>
</comment>
<evidence type="ECO:0000313" key="4">
    <source>
        <dbReference type="Proteomes" id="UP000749559"/>
    </source>
</evidence>
<dbReference type="GO" id="GO:0032367">
    <property type="term" value="P:intracellular cholesterol transport"/>
    <property type="evidence" value="ECO:0007669"/>
    <property type="project" value="InterPro"/>
</dbReference>
<dbReference type="SUPFAM" id="SSF48371">
    <property type="entry name" value="ARM repeat"/>
    <property type="match status" value="1"/>
</dbReference>
<dbReference type="PANTHER" id="PTHR32059">
    <property type="entry name" value="RAB11-BINDING PROTEIN RELCH"/>
    <property type="match status" value="1"/>
</dbReference>
<dbReference type="InterPro" id="IPR011989">
    <property type="entry name" value="ARM-like"/>
</dbReference>
<dbReference type="Proteomes" id="UP000749559">
    <property type="component" value="Unassembled WGS sequence"/>
</dbReference>
<feature type="region of interest" description="Disordered" evidence="2">
    <location>
        <begin position="73"/>
        <end position="99"/>
    </location>
</feature>
<dbReference type="PROSITE" id="PS50896">
    <property type="entry name" value="LISH"/>
    <property type="match status" value="1"/>
</dbReference>
<name>A0A8J1UQZ5_OWEFU</name>
<organism evidence="3 4">
    <name type="scientific">Owenia fusiformis</name>
    <name type="common">Polychaete worm</name>
    <dbReference type="NCBI Taxonomy" id="6347"/>
    <lineage>
        <taxon>Eukaryota</taxon>
        <taxon>Metazoa</taxon>
        <taxon>Spiralia</taxon>
        <taxon>Lophotrochozoa</taxon>
        <taxon>Annelida</taxon>
        <taxon>Polychaeta</taxon>
        <taxon>Sedentaria</taxon>
        <taxon>Canalipalpata</taxon>
        <taxon>Sabellida</taxon>
        <taxon>Oweniida</taxon>
        <taxon>Oweniidae</taxon>
        <taxon>Owenia</taxon>
    </lineage>
</organism>
<dbReference type="GO" id="GO:0005802">
    <property type="term" value="C:trans-Golgi network"/>
    <property type="evidence" value="ECO:0007669"/>
    <property type="project" value="InterPro"/>
</dbReference>
<feature type="non-terminal residue" evidence="3">
    <location>
        <position position="641"/>
    </location>
</feature>
<accession>A0A8J1UQZ5</accession>
<keyword evidence="1" id="KW-0175">Coiled coil</keyword>
<reference evidence="3" key="1">
    <citation type="submission" date="2022-03" db="EMBL/GenBank/DDBJ databases">
        <authorList>
            <person name="Martin C."/>
        </authorList>
    </citation>
    <scope>NUCLEOTIDE SEQUENCE</scope>
</reference>
<feature type="region of interest" description="Disordered" evidence="2">
    <location>
        <begin position="360"/>
        <end position="412"/>
    </location>
</feature>
<feature type="compositionally biased region" description="Polar residues" evidence="2">
    <location>
        <begin position="87"/>
        <end position="99"/>
    </location>
</feature>
<feature type="coiled-coil region" evidence="1">
    <location>
        <begin position="117"/>
        <end position="151"/>
    </location>
</feature>
<dbReference type="OrthoDB" id="1695393at2759"/>
<dbReference type="InterPro" id="IPR006594">
    <property type="entry name" value="LisH"/>
</dbReference>
<dbReference type="InterPro" id="IPR040362">
    <property type="entry name" value="RELCH"/>
</dbReference>
<sequence length="641" mass="73035">SKMADSPNPFLEGEFSQNELPIAPPVRQSTPELADITFDTVAAKLIKENLMLTALELHTELVETGREIPKLRDFFSNPGNFERTKQPPDSSPSGLTRSSSIQTFDSIDFAKYSDDGLDKADDRVAVLEFELRKAQDTIKSLRATLTKATENDATTPERLDEQDENNIEETIKPHETRALNFLVNEYLLMHDYKLTSVTFAEENEDQDFDDWDDVGLNISKPPDVLHLYRDFSNHLSPTVEQVDFECNVNLEDELLNSKKREVDYLKERLDSQISYLEDQISELSKENKSLQQALSEKEQELEEAAALRMITPTVNPMKQSIPQAEVKPTVIGQNYNNIEPELESTNEKPDNKISDLIEKPNNIDSNDTEHVKNESDNADVDNSMNVEVGSVTNPTDADITTDNTTLHDDTKPPDDFTYQHVERKMSQAFSRTLLNMAFHVSQDNRIIQEVSKITDSSSEKVVMMLGRCLPHIVPNVLLAKREELIPLILCTATLHPDGKERDLQLNTLFNLIKRPDQEQRNMILTGCIAFAQHVGPTRVEAELLPQCWEQINHKYSERRLLVAEACGALAPYLPNEIRSSLVLSMLQQMLMDDKSEEVREAVVRSLGLLMGFIDDKDKYNQKFKFDFTSSQKFKSEFRFDL</sequence>
<feature type="coiled-coil region" evidence="1">
    <location>
        <begin position="266"/>
        <end position="310"/>
    </location>
</feature>
<keyword evidence="4" id="KW-1185">Reference proteome</keyword>
<dbReference type="PROSITE" id="PS50077">
    <property type="entry name" value="HEAT_REPEAT"/>
    <property type="match status" value="1"/>
</dbReference>
<dbReference type="Gene3D" id="1.25.10.10">
    <property type="entry name" value="Leucine-rich Repeat Variant"/>
    <property type="match status" value="1"/>
</dbReference>
<protein>
    <submittedName>
        <fullName evidence="3">Uncharacterized protein</fullName>
    </submittedName>
</protein>
<dbReference type="PANTHER" id="PTHR32059:SF0">
    <property type="entry name" value="RAB11-BINDING PROTEIN RELCH"/>
    <property type="match status" value="1"/>
</dbReference>
<dbReference type="GO" id="GO:0055037">
    <property type="term" value="C:recycling endosome"/>
    <property type="evidence" value="ECO:0007669"/>
    <property type="project" value="TreeGrafter"/>
</dbReference>
<evidence type="ECO:0000256" key="1">
    <source>
        <dbReference type="SAM" id="Coils"/>
    </source>
</evidence>
<feature type="region of interest" description="Disordered" evidence="2">
    <location>
        <begin position="1"/>
        <end position="27"/>
    </location>
</feature>
<dbReference type="EMBL" id="CAIIXF020000003">
    <property type="protein sequence ID" value="CAH1780279.1"/>
    <property type="molecule type" value="Genomic_DNA"/>
</dbReference>
<evidence type="ECO:0000313" key="3">
    <source>
        <dbReference type="EMBL" id="CAH1780279.1"/>
    </source>
</evidence>
<proteinExistence type="predicted"/>
<dbReference type="AlphaFoldDB" id="A0A8J1UQZ5"/>
<gene>
    <name evidence="3" type="ORF">OFUS_LOCUS6988</name>
</gene>
<feature type="compositionally biased region" description="Polar residues" evidence="2">
    <location>
        <begin position="380"/>
        <end position="404"/>
    </location>
</feature>
<dbReference type="InterPro" id="IPR021133">
    <property type="entry name" value="HEAT_type_2"/>
</dbReference>
<dbReference type="InterPro" id="IPR016024">
    <property type="entry name" value="ARM-type_fold"/>
</dbReference>
<evidence type="ECO:0000256" key="2">
    <source>
        <dbReference type="SAM" id="MobiDB-lite"/>
    </source>
</evidence>